<dbReference type="FunCoup" id="A0A0H2S2N4">
    <property type="interactions" value="624"/>
</dbReference>
<keyword evidence="14" id="KW-1185">Reference proteome</keyword>
<evidence type="ECO:0000256" key="7">
    <source>
        <dbReference type="ARBA" id="ARBA00022833"/>
    </source>
</evidence>
<comment type="subcellular location">
    <subcellularLocation>
        <location evidence="1">Cytoplasm</location>
    </subcellularLocation>
</comment>
<dbReference type="FunFam" id="2.60.40.1730:FF:000004">
    <property type="entry name" value="Leukotriene A(4) hydrolase"/>
    <property type="match status" value="1"/>
</dbReference>
<feature type="binding site" evidence="10">
    <location>
        <begin position="599"/>
        <end position="601"/>
    </location>
    <ligand>
        <name>a peptide</name>
        <dbReference type="ChEBI" id="CHEBI:60466"/>
    </ligand>
</feature>
<feature type="binding site" evidence="11">
    <location>
        <position position="315"/>
    </location>
    <ligand>
        <name>Zn(2+)</name>
        <dbReference type="ChEBI" id="CHEBI:29105"/>
        <note>catalytic</note>
    </ligand>
</feature>
<keyword evidence="6" id="KW-0378">Hydrolase</keyword>
<feature type="active site" description="Proton donor" evidence="9">
    <location>
        <position position="400"/>
    </location>
</feature>
<evidence type="ECO:0000313" key="13">
    <source>
        <dbReference type="EMBL" id="KLO11271.1"/>
    </source>
</evidence>
<dbReference type="InterPro" id="IPR001930">
    <property type="entry name" value="Peptidase_M1"/>
</dbReference>
<evidence type="ECO:0000256" key="3">
    <source>
        <dbReference type="ARBA" id="ARBA00022490"/>
    </source>
</evidence>
<keyword evidence="7 11" id="KW-0862">Zinc</keyword>
<dbReference type="Proteomes" id="UP000053477">
    <property type="component" value="Unassembled WGS sequence"/>
</dbReference>
<dbReference type="SUPFAM" id="SSF55486">
    <property type="entry name" value="Metalloproteases ('zincins'), catalytic domain"/>
    <property type="match status" value="1"/>
</dbReference>
<evidence type="ECO:0000256" key="2">
    <source>
        <dbReference type="ARBA" id="ARBA00010136"/>
    </source>
</evidence>
<feature type="active site" description="Proton acceptor" evidence="9">
    <location>
        <position position="312"/>
    </location>
</feature>
<proteinExistence type="inferred from homology"/>
<feature type="non-terminal residue" evidence="13">
    <location>
        <position position="670"/>
    </location>
</feature>
<dbReference type="AlphaFoldDB" id="A0A0H2S2N4"/>
<dbReference type="InterPro" id="IPR027268">
    <property type="entry name" value="Peptidase_M4/M1_CTD_sf"/>
</dbReference>
<dbReference type="EMBL" id="KQ086004">
    <property type="protein sequence ID" value="KLO11271.1"/>
    <property type="molecule type" value="Genomic_DNA"/>
</dbReference>
<comment type="cofactor">
    <cofactor evidence="11">
        <name>Zn(2+)</name>
        <dbReference type="ChEBI" id="CHEBI:29105"/>
    </cofactor>
    <text evidence="11">Binds 1 zinc ion per subunit.</text>
</comment>
<dbReference type="InterPro" id="IPR049980">
    <property type="entry name" value="LTA4H_cat"/>
</dbReference>
<keyword evidence="3" id="KW-0963">Cytoplasm</keyword>
<dbReference type="GO" id="GO:0008270">
    <property type="term" value="F:zinc ion binding"/>
    <property type="evidence" value="ECO:0007669"/>
    <property type="project" value="InterPro"/>
</dbReference>
<sequence>MSSSYKIKPDPTSQSNYLEVTTKHVEFIWDVNFSNRIIEGSALHTMIVKAESVNEVIFDTGDLAIESAKVDEKTATFTLGEKHPVMGSSLRIALPSSAKKGSEIQVKINYKTDKDCVALQWLEKEQTQGNKFPYLFSQCQPIYARTLAPLQDTPSVKLTYSSKVTSVLPVLMSAIRVFPPSSGPAHDGKEIGKDKVTYAYNQPTSIPSYLIAIAAGNVRYKPFPQIKGKDWTCGIWAEPELIDAAYWEFSEDTGRYLAAEEDIVGPYKFGVYDLLVLPPSFPYGGMENACLSFLTPTLLAGDRALVDVVAHELTHSWFGNGVTNTDATHFWLNEGWTRYIERILLQTIHSPAHRGFSYVIGYKSLVDSLKQYETKPKYQRLVIDFEVGEDPDDAFSRVPYEKGSNFLLYLERILGGLDVFLPYVRDYVETFMGQSITTEMWKEHLYNYWTKHGGEEKIKILNSVDWNTWFYGEGLTLPVEMEYDTTLAREAYALADKWDASRNFNITSLEFKKTDLDGFDTNQIIVFLERLQSYPALPPAHLVHLGKLYGVAETTNAEIRYRFYEVALLDTSTPEAKVVAQEAAKWVTGNDGTGIVKGRMKLCRPVFRAINDADPTLARAAFEEFKLSFHPIARRYLVRRILALCSGRSSVITRMYREMNEQQRTTLLEI</sequence>
<evidence type="ECO:0000256" key="6">
    <source>
        <dbReference type="ARBA" id="ARBA00022801"/>
    </source>
</evidence>
<dbReference type="STRING" id="27342.A0A0H2S2N4"/>
<gene>
    <name evidence="13" type="ORF">SCHPADRAFT_855590</name>
</gene>
<dbReference type="SUPFAM" id="SSF48371">
    <property type="entry name" value="ARM repeat"/>
    <property type="match status" value="1"/>
</dbReference>
<evidence type="ECO:0000256" key="8">
    <source>
        <dbReference type="ARBA" id="ARBA00023049"/>
    </source>
</evidence>
<dbReference type="OrthoDB" id="79562at2759"/>
<dbReference type="GO" id="GO:0005829">
    <property type="term" value="C:cytosol"/>
    <property type="evidence" value="ECO:0007669"/>
    <property type="project" value="TreeGrafter"/>
</dbReference>
<dbReference type="GO" id="GO:0008237">
    <property type="term" value="F:metallopeptidase activity"/>
    <property type="evidence" value="ECO:0007669"/>
    <property type="project" value="UniProtKB-KW"/>
</dbReference>
<dbReference type="Gene3D" id="3.30.2010.30">
    <property type="match status" value="1"/>
</dbReference>
<dbReference type="FunFam" id="3.30.2010.30:FF:000001">
    <property type="entry name" value="Leukotriene A(4) hydrolase"/>
    <property type="match status" value="1"/>
</dbReference>
<dbReference type="InterPro" id="IPR045357">
    <property type="entry name" value="Aminopeptidase_N-like_N"/>
</dbReference>
<dbReference type="Gene3D" id="1.10.390.10">
    <property type="entry name" value="Neutral Protease Domain 2"/>
    <property type="match status" value="1"/>
</dbReference>
<name>A0A0H2S2N4_9AGAM</name>
<dbReference type="InterPro" id="IPR034015">
    <property type="entry name" value="M1_LTA4H"/>
</dbReference>
<feature type="domain" description="Peptidase M1 leukotriene A4 hydrolase/aminopeptidase C-terminal" evidence="12">
    <location>
        <begin position="486"/>
        <end position="642"/>
    </location>
</feature>
<protein>
    <recommendedName>
        <fullName evidence="12">Peptidase M1 leukotriene A4 hydrolase/aminopeptidase C-terminal domain-containing protein</fullName>
    </recommendedName>
</protein>
<feature type="binding site" evidence="11">
    <location>
        <position position="311"/>
    </location>
    <ligand>
        <name>Zn(2+)</name>
        <dbReference type="ChEBI" id="CHEBI:29105"/>
        <note>catalytic</note>
    </ligand>
</feature>
<dbReference type="InterPro" id="IPR015211">
    <property type="entry name" value="Peptidase_M1_C"/>
</dbReference>
<dbReference type="Gene3D" id="1.25.40.320">
    <property type="entry name" value="Peptidase M1, leukotriene A4 hydrolase/aminopeptidase C-terminal domain"/>
    <property type="match status" value="1"/>
</dbReference>
<evidence type="ECO:0000259" key="12">
    <source>
        <dbReference type="SMART" id="SM01263"/>
    </source>
</evidence>
<evidence type="ECO:0000256" key="4">
    <source>
        <dbReference type="ARBA" id="ARBA00022670"/>
    </source>
</evidence>
<dbReference type="GO" id="GO:0004177">
    <property type="term" value="F:aminopeptidase activity"/>
    <property type="evidence" value="ECO:0007669"/>
    <property type="project" value="TreeGrafter"/>
</dbReference>
<keyword evidence="5 11" id="KW-0479">Metal-binding</keyword>
<evidence type="ECO:0000256" key="9">
    <source>
        <dbReference type="PIRSR" id="PIRSR634015-1"/>
    </source>
</evidence>
<dbReference type="CDD" id="cd09599">
    <property type="entry name" value="M1_LTA4H"/>
    <property type="match status" value="1"/>
</dbReference>
<dbReference type="Pfam" id="PF17900">
    <property type="entry name" value="Peptidase_M1_N"/>
    <property type="match status" value="1"/>
</dbReference>
<dbReference type="GO" id="GO:0004301">
    <property type="term" value="F:epoxide hydrolase activity"/>
    <property type="evidence" value="ECO:0007669"/>
    <property type="project" value="TreeGrafter"/>
</dbReference>
<dbReference type="PANTHER" id="PTHR45726">
    <property type="entry name" value="LEUKOTRIENE A-4 HYDROLASE"/>
    <property type="match status" value="1"/>
</dbReference>
<dbReference type="InterPro" id="IPR042097">
    <property type="entry name" value="Aminopeptidase_N-like_N_sf"/>
</dbReference>
<keyword evidence="8" id="KW-0482">Metalloprotease</keyword>
<feature type="binding site" evidence="11">
    <location>
        <position position="334"/>
    </location>
    <ligand>
        <name>Zn(2+)</name>
        <dbReference type="ChEBI" id="CHEBI:29105"/>
        <note>catalytic</note>
    </ligand>
</feature>
<reference evidence="13 14" key="1">
    <citation type="submission" date="2015-04" db="EMBL/GenBank/DDBJ databases">
        <title>Complete genome sequence of Schizopora paradoxa KUC8140, a cosmopolitan wood degrader in East Asia.</title>
        <authorList>
            <consortium name="DOE Joint Genome Institute"/>
            <person name="Min B."/>
            <person name="Park H."/>
            <person name="Jang Y."/>
            <person name="Kim J.-J."/>
            <person name="Kim K.H."/>
            <person name="Pangilinan J."/>
            <person name="Lipzen A."/>
            <person name="Riley R."/>
            <person name="Grigoriev I.V."/>
            <person name="Spatafora J.W."/>
            <person name="Choi I.-G."/>
        </authorList>
    </citation>
    <scope>NUCLEOTIDE SEQUENCE [LARGE SCALE GENOMIC DNA]</scope>
    <source>
        <strain evidence="13 14">KUC8140</strain>
    </source>
</reference>
<dbReference type="GO" id="GO:0006508">
    <property type="term" value="P:proteolysis"/>
    <property type="evidence" value="ECO:0007669"/>
    <property type="project" value="UniProtKB-KW"/>
</dbReference>
<dbReference type="Gene3D" id="2.60.40.1730">
    <property type="entry name" value="tricorn interacting facor f3 domain"/>
    <property type="match status" value="1"/>
</dbReference>
<dbReference type="Pfam" id="PF01433">
    <property type="entry name" value="Peptidase_M1"/>
    <property type="match status" value="1"/>
</dbReference>
<accession>A0A0H2S2N4</accession>
<dbReference type="FunFam" id="1.10.390.10:FF:000003">
    <property type="entry name" value="Leukotriene A(4) hydrolase"/>
    <property type="match status" value="1"/>
</dbReference>
<comment type="similarity">
    <text evidence="2">Belongs to the peptidase M1 family.</text>
</comment>
<dbReference type="Pfam" id="PF09127">
    <property type="entry name" value="Leuk-A4-hydro_C"/>
    <property type="match status" value="1"/>
</dbReference>
<dbReference type="PRINTS" id="PR00756">
    <property type="entry name" value="ALADIPTASE"/>
</dbReference>
<organism evidence="13 14">
    <name type="scientific">Schizopora paradoxa</name>
    <dbReference type="NCBI Taxonomy" id="27342"/>
    <lineage>
        <taxon>Eukaryota</taxon>
        <taxon>Fungi</taxon>
        <taxon>Dikarya</taxon>
        <taxon>Basidiomycota</taxon>
        <taxon>Agaricomycotina</taxon>
        <taxon>Agaricomycetes</taxon>
        <taxon>Hymenochaetales</taxon>
        <taxon>Schizoporaceae</taxon>
        <taxon>Schizopora</taxon>
    </lineage>
</organism>
<keyword evidence="4" id="KW-0645">Protease</keyword>
<evidence type="ECO:0000313" key="14">
    <source>
        <dbReference type="Proteomes" id="UP000053477"/>
    </source>
</evidence>
<dbReference type="SUPFAM" id="SSF63737">
    <property type="entry name" value="Leukotriene A4 hydrolase N-terminal domain"/>
    <property type="match status" value="1"/>
</dbReference>
<dbReference type="InterPro" id="IPR016024">
    <property type="entry name" value="ARM-type_fold"/>
</dbReference>
<feature type="binding site" evidence="10">
    <location>
        <begin position="138"/>
        <end position="140"/>
    </location>
    <ligand>
        <name>a peptide</name>
        <dbReference type="ChEBI" id="CHEBI:60466"/>
    </ligand>
</feature>
<dbReference type="InterPro" id="IPR038502">
    <property type="entry name" value="M1_LTA-4_hydro/amino_C_sf"/>
</dbReference>
<evidence type="ECO:0000256" key="11">
    <source>
        <dbReference type="PIRSR" id="PIRSR634015-3"/>
    </source>
</evidence>
<feature type="binding site" evidence="10">
    <location>
        <begin position="282"/>
        <end position="287"/>
    </location>
    <ligand>
        <name>a peptide</name>
        <dbReference type="ChEBI" id="CHEBI:60466"/>
    </ligand>
</feature>
<evidence type="ECO:0000256" key="5">
    <source>
        <dbReference type="ARBA" id="ARBA00022723"/>
    </source>
</evidence>
<dbReference type="InParanoid" id="A0A0H2S2N4"/>
<dbReference type="SMART" id="SM01263">
    <property type="entry name" value="Leuk-A4-hydro_C"/>
    <property type="match status" value="1"/>
</dbReference>
<evidence type="ECO:0000256" key="1">
    <source>
        <dbReference type="ARBA" id="ARBA00004496"/>
    </source>
</evidence>
<dbReference type="InterPro" id="IPR014782">
    <property type="entry name" value="Peptidase_M1_dom"/>
</dbReference>
<dbReference type="PANTHER" id="PTHR45726:SF3">
    <property type="entry name" value="LEUKOTRIENE A-4 HYDROLASE"/>
    <property type="match status" value="1"/>
</dbReference>
<evidence type="ECO:0000256" key="10">
    <source>
        <dbReference type="PIRSR" id="PIRSR634015-2"/>
    </source>
</evidence>